<comment type="caution">
    <text evidence="1">The sequence shown here is derived from an EMBL/GenBank/DDBJ whole genome shotgun (WGS) entry which is preliminary data.</text>
</comment>
<sequence>MIGMAVGLLLVGGGAFGYVHTVGQVRAEAEAWQGQPPPVMQVDPEKAAKHIAEAFCIDESEVRAAIEAKRDFRDIGHAAMLAKISGESFKDVLALKRDGKDWREVDGELHITREQIRGVMMEIEARHLAVRSNISEGKALALLRDGYRSFDVFEAAEIANASGKDIQSVLDRKKINNHWEDVARGFDVDPELLREHRGTALEFLPCATAQRESDAMVPPPLPDDLP</sequence>
<dbReference type="RefSeq" id="WP_019543134.1">
    <property type="nucleotide sequence ID" value="NZ_JABAFA010000001.1"/>
</dbReference>
<dbReference type="EMBL" id="JABAFA010000001">
    <property type="protein sequence ID" value="NMD98018.1"/>
    <property type="molecule type" value="Genomic_DNA"/>
</dbReference>
<evidence type="ECO:0000313" key="2">
    <source>
        <dbReference type="Proteomes" id="UP000543804"/>
    </source>
</evidence>
<name>A0A848B4F1_9FIRM</name>
<dbReference type="AlphaFoldDB" id="A0A848B4F1"/>
<gene>
    <name evidence="1" type="ORF">HF878_00765</name>
</gene>
<accession>A0A848B4F1</accession>
<proteinExistence type="predicted"/>
<dbReference type="Proteomes" id="UP000543804">
    <property type="component" value="Unassembled WGS sequence"/>
</dbReference>
<reference evidence="1 2" key="1">
    <citation type="submission" date="2020-04" db="EMBL/GenBank/DDBJ databases">
        <authorList>
            <person name="Hitch T.C.A."/>
            <person name="Wylensek D."/>
            <person name="Clavel T."/>
        </authorList>
    </citation>
    <scope>NUCLEOTIDE SEQUENCE [LARGE SCALE GENOMIC DNA]</scope>
    <source>
        <strain evidence="1 2">PG-130-P53-12</strain>
    </source>
</reference>
<organism evidence="1 2">
    <name type="scientific">Selenomonas bovis</name>
    <dbReference type="NCBI Taxonomy" id="416586"/>
    <lineage>
        <taxon>Bacteria</taxon>
        <taxon>Bacillati</taxon>
        <taxon>Bacillota</taxon>
        <taxon>Negativicutes</taxon>
        <taxon>Selenomonadales</taxon>
        <taxon>Selenomonadaceae</taxon>
        <taxon>Selenomonas</taxon>
    </lineage>
</organism>
<keyword evidence="2" id="KW-1185">Reference proteome</keyword>
<protein>
    <submittedName>
        <fullName evidence="1">Tat pathway signal sequence domain protein</fullName>
    </submittedName>
</protein>
<evidence type="ECO:0000313" key="1">
    <source>
        <dbReference type="EMBL" id="NMD98018.1"/>
    </source>
</evidence>